<reference evidence="4 5" key="1">
    <citation type="submission" date="2023-02" db="EMBL/GenBank/DDBJ databases">
        <authorList>
            <person name="Mo P."/>
        </authorList>
    </citation>
    <scope>NUCLEOTIDE SEQUENCE [LARGE SCALE GENOMIC DNA]</scope>
    <source>
        <strain evidence="4 5">HUAS 3</strain>
    </source>
</reference>
<dbReference type="Gene3D" id="3.40.50.300">
    <property type="entry name" value="P-loop containing nucleotide triphosphate hydrolases"/>
    <property type="match status" value="1"/>
</dbReference>
<dbReference type="PANTHER" id="PTHR43214:SF42">
    <property type="entry name" value="TRANSCRIPTIONAL REGULATORY PROTEIN DESR"/>
    <property type="match status" value="1"/>
</dbReference>
<dbReference type="Proteomes" id="UP001219605">
    <property type="component" value="Chromosome"/>
</dbReference>
<dbReference type="EMBL" id="CP118615">
    <property type="protein sequence ID" value="WDZ86544.1"/>
    <property type="molecule type" value="Genomic_DNA"/>
</dbReference>
<name>A0ABY7ZXQ3_9ACTN</name>
<dbReference type="InterPro" id="IPR000792">
    <property type="entry name" value="Tscrpt_reg_LuxR_C"/>
</dbReference>
<proteinExistence type="predicted"/>
<dbReference type="PROSITE" id="PS00622">
    <property type="entry name" value="HTH_LUXR_1"/>
    <property type="match status" value="1"/>
</dbReference>
<feature type="region of interest" description="Disordered" evidence="2">
    <location>
        <begin position="900"/>
        <end position="919"/>
    </location>
</feature>
<evidence type="ECO:0000259" key="3">
    <source>
        <dbReference type="PROSITE" id="PS50043"/>
    </source>
</evidence>
<protein>
    <submittedName>
        <fullName evidence="4">AAA family ATPase</fullName>
    </submittedName>
</protein>
<keyword evidence="5" id="KW-1185">Reference proteome</keyword>
<evidence type="ECO:0000313" key="5">
    <source>
        <dbReference type="Proteomes" id="UP001219605"/>
    </source>
</evidence>
<dbReference type="Gene3D" id="1.10.10.10">
    <property type="entry name" value="Winged helix-like DNA-binding domain superfamily/Winged helix DNA-binding domain"/>
    <property type="match status" value="1"/>
</dbReference>
<organism evidence="4 5">
    <name type="scientific">Micromonospora cathayae</name>
    <dbReference type="NCBI Taxonomy" id="3028804"/>
    <lineage>
        <taxon>Bacteria</taxon>
        <taxon>Bacillati</taxon>
        <taxon>Actinomycetota</taxon>
        <taxon>Actinomycetes</taxon>
        <taxon>Micromonosporales</taxon>
        <taxon>Micromonosporaceae</taxon>
        <taxon>Micromonospora</taxon>
    </lineage>
</organism>
<dbReference type="RefSeq" id="WP_275033379.1">
    <property type="nucleotide sequence ID" value="NZ_CP118615.1"/>
</dbReference>
<dbReference type="SUPFAM" id="SSF46894">
    <property type="entry name" value="C-terminal effector domain of the bipartite response regulators"/>
    <property type="match status" value="1"/>
</dbReference>
<dbReference type="PRINTS" id="PR00038">
    <property type="entry name" value="HTHLUXR"/>
</dbReference>
<dbReference type="InterPro" id="IPR041664">
    <property type="entry name" value="AAA_16"/>
</dbReference>
<dbReference type="InterPro" id="IPR027417">
    <property type="entry name" value="P-loop_NTPase"/>
</dbReference>
<dbReference type="PANTHER" id="PTHR43214">
    <property type="entry name" value="TWO-COMPONENT RESPONSE REGULATOR"/>
    <property type="match status" value="1"/>
</dbReference>
<accession>A0ABY7ZXQ3</accession>
<dbReference type="SUPFAM" id="SSF52540">
    <property type="entry name" value="P-loop containing nucleoside triphosphate hydrolases"/>
    <property type="match status" value="1"/>
</dbReference>
<dbReference type="Pfam" id="PF00196">
    <property type="entry name" value="GerE"/>
    <property type="match status" value="1"/>
</dbReference>
<evidence type="ECO:0000256" key="2">
    <source>
        <dbReference type="SAM" id="MobiDB-lite"/>
    </source>
</evidence>
<dbReference type="PROSITE" id="PS50043">
    <property type="entry name" value="HTH_LUXR_2"/>
    <property type="match status" value="1"/>
</dbReference>
<dbReference type="InterPro" id="IPR036388">
    <property type="entry name" value="WH-like_DNA-bd_sf"/>
</dbReference>
<feature type="domain" description="HTH luxR-type" evidence="3">
    <location>
        <begin position="836"/>
        <end position="905"/>
    </location>
</feature>
<dbReference type="InterPro" id="IPR016032">
    <property type="entry name" value="Sig_transdc_resp-reg_C-effctor"/>
</dbReference>
<evidence type="ECO:0000256" key="1">
    <source>
        <dbReference type="ARBA" id="ARBA00023125"/>
    </source>
</evidence>
<dbReference type="CDD" id="cd06170">
    <property type="entry name" value="LuxR_C_like"/>
    <property type="match status" value="1"/>
</dbReference>
<dbReference type="Gene3D" id="1.25.40.10">
    <property type="entry name" value="Tetratricopeptide repeat domain"/>
    <property type="match status" value="1"/>
</dbReference>
<keyword evidence="1" id="KW-0238">DNA-binding</keyword>
<dbReference type="Pfam" id="PF13191">
    <property type="entry name" value="AAA_16"/>
    <property type="match status" value="1"/>
</dbReference>
<sequence length="919" mass="97793">MQLVEREQHLDRIDRLVADCLTGRGQAVLLEGPPCTGRTTLLDRVVEQGRASGALTLRATCFAMEQKMAGSLVSQLLHSAALPPDVTEQATGGSPAFCAAMLSVAARTPLLIAVDDAHHADDDSLCHLLYLARRLGAARIVLVLTLDRTAETAPSAVNADLRTAAHWQRIGVEPVSEAGVARMLTERLFPRPVPADAPAGLRRISGGNPVLLSALLDECERTGDADPDRAAAGGYGAAVVSLLRRGGPTMLRLAQALAVLGEEGDPWRAARINDLDGAADQAGVRRTVAVMTASGLLRDGRLPHPAAGSAVLDTVLGAERADLHSRAATLLHELHRPAGAVAHQLGLAGRAVAPWGVPVLLEVAEQALLAGDLRTAVSHLDLARKSAGRSADAAGILAKLAAAEWRISPALVVHRLDALVDAARQRLLEPTAVVGLVRQLLWHGRNDEAATVLAGLRADPTTTGDLGNLEAWLSVSFPSSAGPGTVRGRTVPAVEQGLSLLAGTDPWLASAGTLGDLHVRGTGRRQVDRIEQALENLQRGGSTPWAEETAGLALLGLINADLYGYALEWADALAAPVPVEQAPTWHALLESLRAEAALRMGDLAGAAAGARRALALIPPAAWGVAVGFPIGTLVTAAVRLGDLHEAADHLAFAPSEAMFHSRYGLYYLHARGLYYLATGRGYAGLADFLTCGERARSLGLDAAVTVPWRTSAARAWWQLGNEDQARRLVREQLTRSEATGGSNRGRSLRMLAVVSPAERRPQLLSEALDLFEECGAQYEQVQVLADLGRAYSALGDSRRARTTLRRARHLAERCRAMPLCDDLLALQERSEGPAVAGDGQRLLTDSERRVASLAVLGYTNREIAARLYITSSTVEQHLTRVYRKLDVKRRKDLPADLGAASVRTRPLRRQPASARRLLS</sequence>
<dbReference type="InterPro" id="IPR039420">
    <property type="entry name" value="WalR-like"/>
</dbReference>
<gene>
    <name evidence="4" type="ORF">PVK37_09170</name>
</gene>
<dbReference type="InterPro" id="IPR011990">
    <property type="entry name" value="TPR-like_helical_dom_sf"/>
</dbReference>
<evidence type="ECO:0000313" key="4">
    <source>
        <dbReference type="EMBL" id="WDZ86544.1"/>
    </source>
</evidence>
<dbReference type="SMART" id="SM00421">
    <property type="entry name" value="HTH_LUXR"/>
    <property type="match status" value="1"/>
</dbReference>